<dbReference type="Proteomes" id="UP000324222">
    <property type="component" value="Unassembled WGS sequence"/>
</dbReference>
<organism evidence="2 3">
    <name type="scientific">Portunus trituberculatus</name>
    <name type="common">Swimming crab</name>
    <name type="synonym">Neptunus trituberculatus</name>
    <dbReference type="NCBI Taxonomy" id="210409"/>
    <lineage>
        <taxon>Eukaryota</taxon>
        <taxon>Metazoa</taxon>
        <taxon>Ecdysozoa</taxon>
        <taxon>Arthropoda</taxon>
        <taxon>Crustacea</taxon>
        <taxon>Multicrustacea</taxon>
        <taxon>Malacostraca</taxon>
        <taxon>Eumalacostraca</taxon>
        <taxon>Eucarida</taxon>
        <taxon>Decapoda</taxon>
        <taxon>Pleocyemata</taxon>
        <taxon>Brachyura</taxon>
        <taxon>Eubrachyura</taxon>
        <taxon>Portunoidea</taxon>
        <taxon>Portunidae</taxon>
        <taxon>Portuninae</taxon>
        <taxon>Portunus</taxon>
    </lineage>
</organism>
<comment type="caution">
    <text evidence="2">The sequence shown here is derived from an EMBL/GenBank/DDBJ whole genome shotgun (WGS) entry which is preliminary data.</text>
</comment>
<feature type="region of interest" description="Disordered" evidence="1">
    <location>
        <begin position="27"/>
        <end position="62"/>
    </location>
</feature>
<evidence type="ECO:0000313" key="3">
    <source>
        <dbReference type="Proteomes" id="UP000324222"/>
    </source>
</evidence>
<accession>A0A5B7JEV3</accession>
<evidence type="ECO:0000313" key="2">
    <source>
        <dbReference type="EMBL" id="MPC92626.1"/>
    </source>
</evidence>
<feature type="compositionally biased region" description="Low complexity" evidence="1">
    <location>
        <begin position="40"/>
        <end position="52"/>
    </location>
</feature>
<dbReference type="EMBL" id="VSRR010091978">
    <property type="protein sequence ID" value="MPC92626.1"/>
    <property type="molecule type" value="Genomic_DNA"/>
</dbReference>
<name>A0A5B7JEV3_PORTR</name>
<protein>
    <submittedName>
        <fullName evidence="2">Uncharacterized protein</fullName>
    </submittedName>
</protein>
<dbReference type="AlphaFoldDB" id="A0A5B7JEV3"/>
<evidence type="ECO:0000256" key="1">
    <source>
        <dbReference type="SAM" id="MobiDB-lite"/>
    </source>
</evidence>
<keyword evidence="3" id="KW-1185">Reference proteome</keyword>
<reference evidence="2 3" key="1">
    <citation type="submission" date="2019-05" db="EMBL/GenBank/DDBJ databases">
        <title>Another draft genome of Portunus trituberculatus and its Hox gene families provides insights of decapod evolution.</title>
        <authorList>
            <person name="Jeong J.-H."/>
            <person name="Song I."/>
            <person name="Kim S."/>
            <person name="Choi T."/>
            <person name="Kim D."/>
            <person name="Ryu S."/>
            <person name="Kim W."/>
        </authorList>
    </citation>
    <scope>NUCLEOTIDE SEQUENCE [LARGE SCALE GENOMIC DNA]</scope>
    <source>
        <tissue evidence="2">Muscle</tissue>
    </source>
</reference>
<gene>
    <name evidence="2" type="ORF">E2C01_087726</name>
</gene>
<sequence length="91" mass="10332">MKIDYQLLIRSSPSPIRFFESGAKNLTRQFSPRLPPPPRGSSSGSEGCPSGRRGPEVRWSEDCPLMPHLTNRKSLKIFGSPIAITRFFWRD</sequence>
<proteinExistence type="predicted"/>